<keyword evidence="4" id="KW-1052">Target cell membrane</keyword>
<dbReference type="GO" id="GO:0006887">
    <property type="term" value="P:exocytosis"/>
    <property type="evidence" value="ECO:0007669"/>
    <property type="project" value="UniProtKB-KW"/>
</dbReference>
<dbReference type="GO" id="GO:0044231">
    <property type="term" value="C:host cell presynaptic membrane"/>
    <property type="evidence" value="ECO:0007669"/>
    <property type="project" value="UniProtKB-KW"/>
</dbReference>
<dbReference type="SUPFAM" id="SSF56112">
    <property type="entry name" value="Protein kinase-like (PK-like)"/>
    <property type="match status" value="1"/>
</dbReference>
<proteinExistence type="inferred from homology"/>
<reference evidence="9" key="1">
    <citation type="submission" date="2018-10" db="EMBL/GenBank/DDBJ databases">
        <title>Transcriptome assembly of Aceria tosichella (Wheat curl mite) Type 2.</title>
        <authorList>
            <person name="Scully E.D."/>
            <person name="Geib S.M."/>
            <person name="Palmer N.A."/>
            <person name="Gupta A.K."/>
            <person name="Sarath G."/>
            <person name="Tatineni S."/>
        </authorList>
    </citation>
    <scope>NUCLEOTIDE SEQUENCE</scope>
    <source>
        <strain evidence="9">LincolnNE</strain>
    </source>
</reference>
<dbReference type="GO" id="GO:0007160">
    <property type="term" value="P:cell-matrix adhesion"/>
    <property type="evidence" value="ECO:0007669"/>
    <property type="project" value="TreeGrafter"/>
</dbReference>
<dbReference type="SMART" id="SM00248">
    <property type="entry name" value="ANK"/>
    <property type="match status" value="3"/>
</dbReference>
<feature type="repeat" description="ANK" evidence="7">
    <location>
        <begin position="33"/>
        <end position="65"/>
    </location>
</feature>
<evidence type="ECO:0000256" key="7">
    <source>
        <dbReference type="PROSITE-ProRule" id="PRU00023"/>
    </source>
</evidence>
<dbReference type="FunFam" id="1.25.40.20:FF:000050">
    <property type="entry name" value="integrin-linked protein kinase"/>
    <property type="match status" value="1"/>
</dbReference>
<feature type="repeat" description="ANK" evidence="7">
    <location>
        <begin position="99"/>
        <end position="131"/>
    </location>
</feature>
<dbReference type="Pfam" id="PF00023">
    <property type="entry name" value="Ank"/>
    <property type="match status" value="1"/>
</dbReference>
<keyword evidence="6" id="KW-1053">Target membrane</keyword>
<evidence type="ECO:0000256" key="3">
    <source>
        <dbReference type="ARBA" id="ARBA00022483"/>
    </source>
</evidence>
<keyword evidence="7" id="KW-0040">ANK repeat</keyword>
<evidence type="ECO:0000256" key="5">
    <source>
        <dbReference type="ARBA" id="ARBA00023028"/>
    </source>
</evidence>
<keyword evidence="6" id="KW-0472">Membrane</keyword>
<dbReference type="GO" id="GO:0001725">
    <property type="term" value="C:stress fiber"/>
    <property type="evidence" value="ECO:0007669"/>
    <property type="project" value="TreeGrafter"/>
</dbReference>
<comment type="similarity">
    <text evidence="2">Belongs to the protein kinase superfamily. TKL Ser/Thr protein kinase family.</text>
</comment>
<evidence type="ECO:0000313" key="9">
    <source>
        <dbReference type="EMBL" id="MDE48232.1"/>
    </source>
</evidence>
<dbReference type="GO" id="GO:0005524">
    <property type="term" value="F:ATP binding"/>
    <property type="evidence" value="ECO:0007669"/>
    <property type="project" value="InterPro"/>
</dbReference>
<sequence>MEDIFNWCREGNTLQVRIWLDDTTNDMNEGDDHGFSPLHWACFAGRTNIVDMLLNRGARINATNMGDDTALHLAASHGHVECVNLLLKNKADVNALNEHGNTPLHYACFWGFQEIAGMLIAAGAQANVANKDGDTPVDKCHRHLAQSIVELATAHNQDLSRKVAYREAGQVSSNYAKLRTRNAAISKHSTIALQDLNLTEKTAITTSGETWRGTWNNIEICAKFINYGPECTPRIVRDFTEEYPRLRIFSHPNVLPVIGCCNQPPSLVVVTEYQPYKSLYSLLHENKSFAVNGQQAVKFALDIARGMAFLHSLNPLVPRLYLNSFHVLIGEDMTAKINMADAKFSFQERNKIYQPAWQAPEALQKKESEINLQASNMWSFAMILWELSTRQVPFGGLSPIEIGMKVALEDLRVSIMPGVSSHMARLTKICMNEEPGKRPTFDQIIPILTKMAHAK</sequence>
<gene>
    <name evidence="9" type="primary">ILK_2</name>
    <name evidence="9" type="ORF">g.20138</name>
</gene>
<dbReference type="PIRSF" id="PIRSF000654">
    <property type="entry name" value="Integrin-linked_kinase"/>
    <property type="match status" value="1"/>
</dbReference>
<dbReference type="GO" id="GO:0004674">
    <property type="term" value="F:protein serine/threonine kinase activity"/>
    <property type="evidence" value="ECO:0007669"/>
    <property type="project" value="TreeGrafter"/>
</dbReference>
<feature type="repeat" description="ANK" evidence="7">
    <location>
        <begin position="66"/>
        <end position="98"/>
    </location>
</feature>
<evidence type="ECO:0000256" key="4">
    <source>
        <dbReference type="ARBA" id="ARBA00022537"/>
    </source>
</evidence>
<dbReference type="GO" id="GO:0005925">
    <property type="term" value="C:focal adhesion"/>
    <property type="evidence" value="ECO:0007669"/>
    <property type="project" value="TreeGrafter"/>
</dbReference>
<evidence type="ECO:0000256" key="1">
    <source>
        <dbReference type="ARBA" id="ARBA00004175"/>
    </source>
</evidence>
<evidence type="ECO:0000259" key="8">
    <source>
        <dbReference type="PROSITE" id="PS50011"/>
    </source>
</evidence>
<accession>A0A6G1SE49</accession>
<dbReference type="InterPro" id="IPR002110">
    <property type="entry name" value="Ankyrin_rpt"/>
</dbReference>
<dbReference type="InterPro" id="IPR001245">
    <property type="entry name" value="Ser-Thr/Tyr_kinase_cat_dom"/>
</dbReference>
<dbReference type="GO" id="GO:0034446">
    <property type="term" value="P:substrate adhesion-dependent cell spreading"/>
    <property type="evidence" value="ECO:0007669"/>
    <property type="project" value="TreeGrafter"/>
</dbReference>
<dbReference type="InterPro" id="IPR000719">
    <property type="entry name" value="Prot_kinase_dom"/>
</dbReference>
<dbReference type="Gene3D" id="1.10.510.10">
    <property type="entry name" value="Transferase(Phosphotransferase) domain 1"/>
    <property type="match status" value="1"/>
</dbReference>
<dbReference type="PANTHER" id="PTHR44329">
    <property type="entry name" value="SERINE/THREONINE-PROTEIN KINASE TNNI3K-RELATED"/>
    <property type="match status" value="1"/>
</dbReference>
<feature type="domain" description="Protein kinase" evidence="8">
    <location>
        <begin position="196"/>
        <end position="455"/>
    </location>
</feature>
<dbReference type="Gene3D" id="1.25.40.20">
    <property type="entry name" value="Ankyrin repeat-containing domain"/>
    <property type="match status" value="1"/>
</dbReference>
<dbReference type="Pfam" id="PF07714">
    <property type="entry name" value="PK_Tyr_Ser-Thr"/>
    <property type="match status" value="1"/>
</dbReference>
<dbReference type="EMBL" id="GGYP01003461">
    <property type="protein sequence ID" value="MDE48232.1"/>
    <property type="molecule type" value="Transcribed_RNA"/>
</dbReference>
<evidence type="ECO:0000256" key="2">
    <source>
        <dbReference type="ARBA" id="ARBA00005843"/>
    </source>
</evidence>
<dbReference type="PROSITE" id="PS50297">
    <property type="entry name" value="ANK_REP_REGION"/>
    <property type="match status" value="3"/>
</dbReference>
<dbReference type="SUPFAM" id="SSF48403">
    <property type="entry name" value="Ankyrin repeat"/>
    <property type="match status" value="1"/>
</dbReference>
<dbReference type="PROSITE" id="PS50088">
    <property type="entry name" value="ANK_REPEAT"/>
    <property type="match status" value="3"/>
</dbReference>
<keyword evidence="9" id="KW-0418">Kinase</keyword>
<dbReference type="AlphaFoldDB" id="A0A6G1SE49"/>
<dbReference type="PROSITE" id="PS50011">
    <property type="entry name" value="PROTEIN_KINASE_DOM"/>
    <property type="match status" value="1"/>
</dbReference>
<dbReference type="Gene3D" id="3.30.200.20">
    <property type="entry name" value="Phosphorylase Kinase, domain 1"/>
    <property type="match status" value="1"/>
</dbReference>
<dbReference type="InterPro" id="IPR036770">
    <property type="entry name" value="Ankyrin_rpt-contain_sf"/>
</dbReference>
<dbReference type="FunFam" id="3.30.200.20:FF:000245">
    <property type="entry name" value="Integrin-linked protein kinase"/>
    <property type="match status" value="1"/>
</dbReference>
<dbReference type="GO" id="GO:0044218">
    <property type="term" value="C:other organism cell membrane"/>
    <property type="evidence" value="ECO:0007669"/>
    <property type="project" value="UniProtKB-KW"/>
</dbReference>
<keyword evidence="3" id="KW-0268">Exocytosis</keyword>
<dbReference type="Pfam" id="PF12796">
    <property type="entry name" value="Ank_2"/>
    <property type="match status" value="1"/>
</dbReference>
<name>A0A6G1SE49_9ACAR</name>
<dbReference type="InterPro" id="IPR011009">
    <property type="entry name" value="Kinase-like_dom_sf"/>
</dbReference>
<dbReference type="GO" id="GO:0007229">
    <property type="term" value="P:integrin-mediated signaling pathway"/>
    <property type="evidence" value="ECO:0007669"/>
    <property type="project" value="UniProtKB-KW"/>
</dbReference>
<dbReference type="InterPro" id="IPR051681">
    <property type="entry name" value="Ser/Thr_Kinases-Pseudokinases"/>
</dbReference>
<keyword evidence="5" id="KW-0528">Neurotoxin</keyword>
<keyword evidence="9" id="KW-0808">Transferase</keyword>
<organism evidence="9">
    <name type="scientific">Aceria tosichella</name>
    <name type="common">wheat curl mite</name>
    <dbReference type="NCBI Taxonomy" id="561515"/>
    <lineage>
        <taxon>Eukaryota</taxon>
        <taxon>Metazoa</taxon>
        <taxon>Ecdysozoa</taxon>
        <taxon>Arthropoda</taxon>
        <taxon>Chelicerata</taxon>
        <taxon>Arachnida</taxon>
        <taxon>Acari</taxon>
        <taxon>Acariformes</taxon>
        <taxon>Trombidiformes</taxon>
        <taxon>Prostigmata</taxon>
        <taxon>Eupodina</taxon>
        <taxon>Eriophyoidea</taxon>
        <taxon>Eriophyidae</taxon>
        <taxon>Eriophyinae</taxon>
        <taxon>Aceriini</taxon>
        <taxon>Aceria</taxon>
    </lineage>
</organism>
<keyword evidence="9" id="KW-0401">Integrin</keyword>
<protein>
    <submittedName>
        <fullName evidence="9">Integrin-linked protein kinase</fullName>
    </submittedName>
</protein>
<comment type="subcellular location">
    <subcellularLocation>
        <location evidence="1">Target cell membrane</location>
    </subcellularLocation>
</comment>
<keyword evidence="5" id="KW-0638">Presynaptic neurotoxin</keyword>
<dbReference type="PANTHER" id="PTHR44329:SF57">
    <property type="entry name" value="INTEGRIN-LINKED PROTEIN KINASE"/>
    <property type="match status" value="1"/>
</dbReference>
<evidence type="ECO:0000256" key="6">
    <source>
        <dbReference type="ARBA" id="ARBA00023298"/>
    </source>
</evidence>
<keyword evidence="5" id="KW-0800">Toxin</keyword>